<dbReference type="SUPFAM" id="SSF103501">
    <property type="entry name" value="Respiratory nitrate reductase 1 gamma chain"/>
    <property type="match status" value="1"/>
</dbReference>
<organism evidence="1 2">
    <name type="scientific">Candidatus Hydrogenisulfobacillus filiaventi</name>
    <dbReference type="NCBI Taxonomy" id="2707344"/>
    <lineage>
        <taxon>Bacteria</taxon>
        <taxon>Bacillati</taxon>
        <taxon>Bacillota</taxon>
        <taxon>Clostridia</taxon>
        <taxon>Eubacteriales</taxon>
        <taxon>Clostridiales Family XVII. Incertae Sedis</taxon>
        <taxon>Candidatus Hydrogenisulfobacillus</taxon>
    </lineage>
</organism>
<reference evidence="1 2" key="1">
    <citation type="submission" date="2020-02" db="EMBL/GenBank/DDBJ databases">
        <authorList>
            <person name="Hogendoorn C."/>
        </authorList>
    </citation>
    <scope>NUCLEOTIDE SEQUENCE [LARGE SCALE GENOMIC DNA]</scope>
    <source>
        <strain evidence="1">R501</strain>
    </source>
</reference>
<name>A0A6F8ZG52_9FIRM</name>
<dbReference type="AlphaFoldDB" id="A0A6F8ZG52"/>
<proteinExistence type="predicted"/>
<keyword evidence="2" id="KW-1185">Reference proteome</keyword>
<protein>
    <submittedName>
        <fullName evidence="1">Uncharacterized protein</fullName>
    </submittedName>
</protein>
<dbReference type="Proteomes" id="UP000503399">
    <property type="component" value="Chromosome"/>
</dbReference>
<evidence type="ECO:0000313" key="1">
    <source>
        <dbReference type="EMBL" id="CAB1128442.1"/>
    </source>
</evidence>
<evidence type="ECO:0000313" key="2">
    <source>
        <dbReference type="Proteomes" id="UP000503399"/>
    </source>
</evidence>
<accession>A0A6F8ZG52</accession>
<dbReference type="InterPro" id="IPR036197">
    <property type="entry name" value="NarG-like_sf"/>
</dbReference>
<dbReference type="EMBL" id="LR778114">
    <property type="protein sequence ID" value="CAB1128442.1"/>
    <property type="molecule type" value="Genomic_DNA"/>
</dbReference>
<sequence>MNTGPGPRSLLVLDPRPVLMSGVPRLLQVPFTRLVHLLSLPLAYPRRTHPLPFVAGNTGGGRPGRP</sequence>
<gene>
    <name evidence="1" type="ORF">R50_0936</name>
</gene>
<dbReference type="KEGG" id="hfv:R50_0936"/>